<evidence type="ECO:0000256" key="5">
    <source>
        <dbReference type="SAM" id="MobiDB-lite"/>
    </source>
</evidence>
<evidence type="ECO:0000256" key="2">
    <source>
        <dbReference type="ARBA" id="ARBA00006432"/>
    </source>
</evidence>
<dbReference type="InterPro" id="IPR009081">
    <property type="entry name" value="PP-bd_ACP"/>
</dbReference>
<dbReference type="InterPro" id="IPR036736">
    <property type="entry name" value="ACP-like_sf"/>
</dbReference>
<dbReference type="PANTHER" id="PTHR45527:SF1">
    <property type="entry name" value="FATTY ACID SYNTHASE"/>
    <property type="match status" value="1"/>
</dbReference>
<dbReference type="SMART" id="SM00824">
    <property type="entry name" value="PKS_TE"/>
    <property type="match status" value="1"/>
</dbReference>
<comment type="similarity">
    <text evidence="2">Belongs to the ATP-dependent AMP-binding enzyme family.</text>
</comment>
<dbReference type="SUPFAM" id="SSF52777">
    <property type="entry name" value="CoA-dependent acyltransferases"/>
    <property type="match status" value="4"/>
</dbReference>
<dbReference type="GO" id="GO:0008610">
    <property type="term" value="P:lipid biosynthetic process"/>
    <property type="evidence" value="ECO:0007669"/>
    <property type="project" value="UniProtKB-ARBA"/>
</dbReference>
<dbReference type="Pfam" id="PF00975">
    <property type="entry name" value="Thioesterase"/>
    <property type="match status" value="1"/>
</dbReference>
<sequence>MTAVGQEGASGRARPSAGDRRALAQERIRAARARLSGTGADAIRPRRHGGEPPASFSQERMWLLERMLDGYNSYEVVRLRGRLDVQALEEAFSCIVERHEVLRTVFTERDGAPVPLVRPAGPAPVSLVDVDGAGGGERLSRALARAEELVRQPFDLAAESPLRVTVLRLTPADHLLVVVVHHIAVDGSSMPLLWSELSAAYAALVEGRRPDLPELPIQYADYAAWSRERQHGEEMTRQLAYWREHLQGATGTELFTDRPRPPVRSGEGAHVRFALPAELTRRLTELGGQHKATFFMVLLAAFDATLRKHTAADDILIGTPIAGRTRAETEPLIGYFVNTLLMRTDLSGDPTFTELLERVRTTALDAYHNQELPFDALLQELRPERDPSRNPLFQIMFTLGDEETTTLRLPGLEAEPVAMVATKSRFDLNLSLTRRADTLEGVAIYATDLFERASIERFVDRFQRFLHNAAAHPERRLSAIDVLSPGEVESFEAFNRTGGVFPDGLLHELVDAQAVRSPDAVAVVGADGERVSYAEVVGRANALAHRLVGLGVGPDVPVGLWMDRSVEMLVSLLGVLKAGGAYVPLDPDVPPARAVTVLTDGRIRFVCTDAGRAVHFVGCGVRAVVCDVLTESMPEAPVVPLLPDHLVSVYFTSGSTGRPKGVASTHRGWVNRMWWMQECYGIGPGETVLHKTILSFDDSAVELFWPLITGATVVMLGAGLHRDPRAILESAVRHRVSVLQFVPSMLNLFLDEVAGAGAGVGAGGLGCLRHVVSSGEALQPYVVGRFFECLGGTPARLYNQWGATEVSIDSTAHTCVVEDVERGAVPLGVPIANNELLVLDDHLNPVPVGVPGDLYLAGVGLARGYWGDPRKTADVFVPHPGRSGGRLYRTGDQGVRHGDGEITFLGRSDHQIKVRGIRVEPGEIEHVLRSHPVVLEAIVTKWEPTPGDQRLAAYLVLGDGAPDFDALVKDLEADLLGKLPPYLVPGSFTPIAAVPTNANGKLDTKRLPVPRVVRSARAHTAPVTDTEHLIADIWADVLQHPGPDVHTNFFSLGGHSLLATRTISRLRAALGLNVPLTLLFDHPTIHTMAKAVDGLAPTAPVGPAARTGTDEELSPSQRRLWFLEELNPGTAEYNVPSAIMFSGTLDSGALAAALRLVVDRHHVLRSRIVIGDDDVPRQRVEAVPDFLVVTDLRHLPADEARTRADALATDDACLPFDLAEGPWLRARIVELPEDHHLLVLVVHHIAVDGSSMTLLWSELSAAYTALLGGRRPDLPELPIQYADYAAWSRERQHSDELAEQLAHWRDRLQGSTGTELHPDRPRPPVRDGNGAQVRLTLPTELAARLNALAQHHNATLYMVLLAAFDATLRKHTAADDILIGTPIDGRTRAETEPLIGYFVNTLLMRTDLSGDPTFAQLLDRVRTTALDAYQNQELPFDMLVEALRPERDLSRNPLFQIMFTLVGAQSGALEVPGATARPVELPTGSVRFDLDVTLVTHPDRIEGVFTYATALLDRETVERLVAHYRRLLEQVVADAHRPLSRIGVLTPDEEHRLRTGWNDTAAAYPAACLHDLVDAQAARTPHAVALGAPGRADMVYAELAERSGRLAARLAAAGAGPGTPPVAVVLERSPEAVLAVLAVLKAGAAYLPVDPAYPQDRIDYMLADSGARIVLTGQGLAARFEDRPGAAVIDVDRDTGGDPAGTAPARTTHPDDLAYVIYTSGSTGRPKPVQVPHRGLANFAADMARRLRLDEEDTVLAVTTVSFDIAVLELLVPLTRGARTVVADRATASDGARLAEALDAVSATLVQATPATWHLLLMSGWQGGTLRAVCGGEAMSRQLAADLADRVDELWNAYGPTETTVWSTAHRVEPSQAPGPVPIGTPLSNTRAYVLDDAMGLAPIGTIGELYLAGDGVVRGYGGRPAATAERFLPDPFGAGGRMYRTGDLARWRADGTLEFAGRADAQVKIRGHRIEPGETESVLQRHPAVARCAVTVAGTGMDRRLVGHVVWREGEETASLRAFARDRLPSHMVPSAFVSLEALPLTPNGKVDVRRLPEPGTGTGGAAMAPRDVLELRMTGLWQRILQRAPIGVRDDFFELGGHSLRAFELMEAVRREFGVDVPLNALFRAPTVEGLCAALPGASGAVAHLLVPMAEGPAPEAGRAPAPPLFLVHPHGGDVCCYVDLARRLGGTRPVYGLEAVGYNTDSTPLERIEEIAARYLDEIRTVAPEGPYRLAGWSFGGNVAFEMAAQLERAGDEVDFLGVIDAEALGTGPGPSEQDVLVRFGAEAGLSEEQVRRLDDDHIIAALVRRSHERETLPERTQSAAVRRMLAVARAHQKAAAGYRPGTRVTADVHLFTVSQQHPTLQAPPVDPHAWRARTRGRVHEIELPGNHHDVVYPPHSAAVAERIETALQTLNPKTDTAEEA</sequence>
<dbReference type="InterPro" id="IPR020845">
    <property type="entry name" value="AMP-binding_CS"/>
</dbReference>
<reference evidence="7" key="2">
    <citation type="submission" date="2020-09" db="EMBL/GenBank/DDBJ databases">
        <authorList>
            <person name="Sun Q."/>
            <person name="Ohkuma M."/>
        </authorList>
    </citation>
    <scope>NUCLEOTIDE SEQUENCE</scope>
    <source>
        <strain evidence="7">JCM 5069</strain>
    </source>
</reference>
<dbReference type="GO" id="GO:0005737">
    <property type="term" value="C:cytoplasm"/>
    <property type="evidence" value="ECO:0007669"/>
    <property type="project" value="TreeGrafter"/>
</dbReference>
<keyword evidence="3" id="KW-0596">Phosphopantetheine</keyword>
<dbReference type="CDD" id="cd19531">
    <property type="entry name" value="LCL_NRPS-like"/>
    <property type="match status" value="2"/>
</dbReference>
<accession>A0A919GKL9</accession>
<keyword evidence="4" id="KW-0597">Phosphoprotein</keyword>
<dbReference type="SUPFAM" id="SSF47336">
    <property type="entry name" value="ACP-like"/>
    <property type="match status" value="2"/>
</dbReference>
<dbReference type="InterPro" id="IPR000873">
    <property type="entry name" value="AMP-dep_synth/lig_dom"/>
</dbReference>
<evidence type="ECO:0000256" key="4">
    <source>
        <dbReference type="ARBA" id="ARBA00022553"/>
    </source>
</evidence>
<dbReference type="Gene3D" id="3.30.559.30">
    <property type="entry name" value="Nonribosomal peptide synthetase, condensation domain"/>
    <property type="match status" value="2"/>
</dbReference>
<dbReference type="InterPro" id="IPR020806">
    <property type="entry name" value="PKS_PP-bd"/>
</dbReference>
<dbReference type="Gene3D" id="3.30.559.10">
    <property type="entry name" value="Chloramphenicol acetyltransferase-like domain"/>
    <property type="match status" value="2"/>
</dbReference>
<dbReference type="InterPro" id="IPR001031">
    <property type="entry name" value="Thioesterase"/>
</dbReference>
<dbReference type="Pfam" id="PF00668">
    <property type="entry name" value="Condensation"/>
    <property type="match status" value="2"/>
</dbReference>
<dbReference type="NCBIfam" id="TIGR01733">
    <property type="entry name" value="AA-adenyl-dom"/>
    <property type="match status" value="2"/>
</dbReference>
<evidence type="ECO:0000313" key="8">
    <source>
        <dbReference type="Proteomes" id="UP000603708"/>
    </source>
</evidence>
<dbReference type="Gene3D" id="3.40.50.12780">
    <property type="entry name" value="N-terminal domain of ligase-like"/>
    <property type="match status" value="1"/>
</dbReference>
<dbReference type="Gene3D" id="3.40.50.1820">
    <property type="entry name" value="alpha/beta hydrolase"/>
    <property type="match status" value="1"/>
</dbReference>
<dbReference type="InterPro" id="IPR001242">
    <property type="entry name" value="Condensation_dom"/>
</dbReference>
<feature type="domain" description="Carrier" evidence="6">
    <location>
        <begin position="2066"/>
        <end position="2141"/>
    </location>
</feature>
<feature type="domain" description="Carrier" evidence="6">
    <location>
        <begin position="1021"/>
        <end position="1096"/>
    </location>
</feature>
<dbReference type="InterPro" id="IPR042099">
    <property type="entry name" value="ANL_N_sf"/>
</dbReference>
<dbReference type="FunFam" id="3.40.50.12780:FF:000012">
    <property type="entry name" value="Non-ribosomal peptide synthetase"/>
    <property type="match status" value="1"/>
</dbReference>
<name>A0A919GKL9_9ACTN</name>
<dbReference type="PROSITE" id="PS00455">
    <property type="entry name" value="AMP_BINDING"/>
    <property type="match status" value="2"/>
</dbReference>
<dbReference type="PROSITE" id="PS50075">
    <property type="entry name" value="CARRIER"/>
    <property type="match status" value="2"/>
</dbReference>
<organism evidence="7 8">
    <name type="scientific">Streptomyces sulfonofaciens</name>
    <dbReference type="NCBI Taxonomy" id="68272"/>
    <lineage>
        <taxon>Bacteria</taxon>
        <taxon>Bacillati</taxon>
        <taxon>Actinomycetota</taxon>
        <taxon>Actinomycetes</taxon>
        <taxon>Kitasatosporales</taxon>
        <taxon>Streptomycetaceae</taxon>
        <taxon>Streptomyces</taxon>
    </lineage>
</organism>
<dbReference type="GO" id="GO:0044550">
    <property type="term" value="P:secondary metabolite biosynthetic process"/>
    <property type="evidence" value="ECO:0007669"/>
    <property type="project" value="TreeGrafter"/>
</dbReference>
<dbReference type="PANTHER" id="PTHR45527">
    <property type="entry name" value="NONRIBOSOMAL PEPTIDE SYNTHETASE"/>
    <property type="match status" value="1"/>
</dbReference>
<dbReference type="GO" id="GO:0031177">
    <property type="term" value="F:phosphopantetheine binding"/>
    <property type="evidence" value="ECO:0007669"/>
    <property type="project" value="InterPro"/>
</dbReference>
<dbReference type="PROSITE" id="PS00012">
    <property type="entry name" value="PHOSPHOPANTETHEINE"/>
    <property type="match status" value="1"/>
</dbReference>
<dbReference type="Pfam" id="PF13193">
    <property type="entry name" value="AMP-binding_C"/>
    <property type="match status" value="2"/>
</dbReference>
<dbReference type="SUPFAM" id="SSF56801">
    <property type="entry name" value="Acetyl-CoA synthetase-like"/>
    <property type="match status" value="2"/>
</dbReference>
<dbReference type="InterPro" id="IPR023213">
    <property type="entry name" value="CAT-like_dom_sf"/>
</dbReference>
<feature type="compositionally biased region" description="Basic and acidic residues" evidence="5">
    <location>
        <begin position="1316"/>
        <end position="1325"/>
    </location>
</feature>
<dbReference type="Gene3D" id="3.30.300.30">
    <property type="match status" value="2"/>
</dbReference>
<dbReference type="InterPro" id="IPR006162">
    <property type="entry name" value="Ppantetheine_attach_site"/>
</dbReference>
<dbReference type="GO" id="GO:0003824">
    <property type="term" value="F:catalytic activity"/>
    <property type="evidence" value="ECO:0007669"/>
    <property type="project" value="InterPro"/>
</dbReference>
<dbReference type="InterPro" id="IPR045851">
    <property type="entry name" value="AMP-bd_C_sf"/>
</dbReference>
<dbReference type="Pfam" id="PF00501">
    <property type="entry name" value="AMP-binding"/>
    <property type="match status" value="2"/>
</dbReference>
<dbReference type="Gene3D" id="1.10.1200.10">
    <property type="entry name" value="ACP-like"/>
    <property type="match status" value="2"/>
</dbReference>
<dbReference type="InterPro" id="IPR020802">
    <property type="entry name" value="TesA-like"/>
</dbReference>
<dbReference type="Gene3D" id="3.40.50.980">
    <property type="match status" value="2"/>
</dbReference>
<dbReference type="Proteomes" id="UP000603708">
    <property type="component" value="Unassembled WGS sequence"/>
</dbReference>
<dbReference type="InterPro" id="IPR029058">
    <property type="entry name" value="AB_hydrolase_fold"/>
</dbReference>
<evidence type="ECO:0000256" key="3">
    <source>
        <dbReference type="ARBA" id="ARBA00022450"/>
    </source>
</evidence>
<dbReference type="RefSeq" id="WP_189936520.1">
    <property type="nucleotide sequence ID" value="NZ_BNCD01000019.1"/>
</dbReference>
<protein>
    <submittedName>
        <fullName evidence="7">Non-ribosomal peptide synthetase</fullName>
    </submittedName>
</protein>
<comment type="caution">
    <text evidence="7">The sequence shown here is derived from an EMBL/GenBank/DDBJ whole genome shotgun (WGS) entry which is preliminary data.</text>
</comment>
<reference evidence="7" key="1">
    <citation type="journal article" date="2014" name="Int. J. Syst. Evol. Microbiol.">
        <title>Complete genome sequence of Corynebacterium casei LMG S-19264T (=DSM 44701T), isolated from a smear-ripened cheese.</title>
        <authorList>
            <consortium name="US DOE Joint Genome Institute (JGI-PGF)"/>
            <person name="Walter F."/>
            <person name="Albersmeier A."/>
            <person name="Kalinowski J."/>
            <person name="Ruckert C."/>
        </authorList>
    </citation>
    <scope>NUCLEOTIDE SEQUENCE</scope>
    <source>
        <strain evidence="7">JCM 5069</strain>
    </source>
</reference>
<dbReference type="InterPro" id="IPR010071">
    <property type="entry name" value="AA_adenyl_dom"/>
</dbReference>
<dbReference type="SUPFAM" id="SSF53474">
    <property type="entry name" value="alpha/beta-Hydrolases"/>
    <property type="match status" value="1"/>
</dbReference>
<dbReference type="FunFam" id="3.40.50.980:FF:000001">
    <property type="entry name" value="Non-ribosomal peptide synthetase"/>
    <property type="match status" value="1"/>
</dbReference>
<dbReference type="GO" id="GO:0017000">
    <property type="term" value="P:antibiotic biosynthetic process"/>
    <property type="evidence" value="ECO:0007669"/>
    <property type="project" value="UniProtKB-ARBA"/>
</dbReference>
<feature type="region of interest" description="Disordered" evidence="5">
    <location>
        <begin position="1310"/>
        <end position="1330"/>
    </location>
</feature>
<dbReference type="GO" id="GO:0043041">
    <property type="term" value="P:amino acid activation for nonribosomal peptide biosynthetic process"/>
    <property type="evidence" value="ECO:0007669"/>
    <property type="project" value="TreeGrafter"/>
</dbReference>
<dbReference type="GO" id="GO:0072330">
    <property type="term" value="P:monocarboxylic acid biosynthetic process"/>
    <property type="evidence" value="ECO:0007669"/>
    <property type="project" value="UniProtKB-ARBA"/>
</dbReference>
<dbReference type="Gene3D" id="2.30.38.10">
    <property type="entry name" value="Luciferase, Domain 3"/>
    <property type="match status" value="1"/>
</dbReference>
<evidence type="ECO:0000259" key="6">
    <source>
        <dbReference type="PROSITE" id="PS50075"/>
    </source>
</evidence>
<evidence type="ECO:0000256" key="1">
    <source>
        <dbReference type="ARBA" id="ARBA00001957"/>
    </source>
</evidence>
<dbReference type="EMBL" id="BNCD01000019">
    <property type="protein sequence ID" value="GHH85681.1"/>
    <property type="molecule type" value="Genomic_DNA"/>
</dbReference>
<feature type="region of interest" description="Disordered" evidence="5">
    <location>
        <begin position="1"/>
        <end position="21"/>
    </location>
</feature>
<dbReference type="SMART" id="SM00823">
    <property type="entry name" value="PKS_PP"/>
    <property type="match status" value="2"/>
</dbReference>
<evidence type="ECO:0000313" key="7">
    <source>
        <dbReference type="EMBL" id="GHH85681.1"/>
    </source>
</evidence>
<keyword evidence="8" id="KW-1185">Reference proteome</keyword>
<proteinExistence type="inferred from homology"/>
<dbReference type="Pfam" id="PF00550">
    <property type="entry name" value="PP-binding"/>
    <property type="match status" value="2"/>
</dbReference>
<dbReference type="CDD" id="cd05930">
    <property type="entry name" value="A_NRPS"/>
    <property type="match status" value="1"/>
</dbReference>
<dbReference type="InterPro" id="IPR025110">
    <property type="entry name" value="AMP-bd_C"/>
</dbReference>
<dbReference type="FunFam" id="2.30.38.10:FF:000001">
    <property type="entry name" value="Non-ribosomal peptide synthetase PvdI"/>
    <property type="match status" value="1"/>
</dbReference>
<comment type="cofactor">
    <cofactor evidence="1">
        <name>pantetheine 4'-phosphate</name>
        <dbReference type="ChEBI" id="CHEBI:47942"/>
    </cofactor>
</comment>
<dbReference type="FunFam" id="1.10.1200.10:FF:000016">
    <property type="entry name" value="Non-ribosomal peptide synthase"/>
    <property type="match status" value="2"/>
</dbReference>
<gene>
    <name evidence="7" type="ORF">GCM10018793_54640</name>
</gene>